<feature type="transmembrane region" description="Helical" evidence="1">
    <location>
        <begin position="75"/>
        <end position="94"/>
    </location>
</feature>
<dbReference type="AlphaFoldDB" id="A0A4T9T8I8"/>
<dbReference type="EMBL" id="SSTM01000002">
    <property type="protein sequence ID" value="TJW11359.1"/>
    <property type="molecule type" value="Genomic_DNA"/>
</dbReference>
<sequence>MQIAMQVQLRSRFVQGPFVEASLIVVLCGLFVFLLPTSYNGDESPILQNAIYSIAFALVLLLLLLDKARFEGKRLLMAAALFLYLLIASIFVVGSGVGRFSLARLVPIVLTALLFSLCFKKRCIGAKFATNVLDLILIVIIVWNVTAMAHIAPFEQFVRSFYTQLDDYTATTYSLLIGKPVFTFGVHNFAAAFYAILFLLCAQVYFVLNRKRMLLYAVALLFFTLLLKSAASYASLGLMVTLFILSYYHYRETKIPLFIPILIACALGTIFLVAFPQVVERLFFSTTNGFGSRYLASGLYSENYRIVESFPMGTGYSIVDGLWYADSGFIVYLTMGGVLCFALLVPLFWGYCKDNIPDPFIRCAFVAVIFVCELSFPSFIYWKMMFCYVFFALISAAISCSSELSNAEKIGALKCDLGANG</sequence>
<evidence type="ECO:0000313" key="2">
    <source>
        <dbReference type="EMBL" id="TJW11359.1"/>
    </source>
</evidence>
<feature type="transmembrane region" description="Helical" evidence="1">
    <location>
        <begin position="213"/>
        <end position="228"/>
    </location>
</feature>
<dbReference type="RefSeq" id="WP_136845523.1">
    <property type="nucleotide sequence ID" value="NZ_CAOKAH010000013.1"/>
</dbReference>
<feature type="transmembrane region" description="Helical" evidence="1">
    <location>
        <begin position="21"/>
        <end position="39"/>
    </location>
</feature>
<feature type="transmembrane region" description="Helical" evidence="1">
    <location>
        <begin position="131"/>
        <end position="152"/>
    </location>
</feature>
<proteinExistence type="predicted"/>
<dbReference type="OrthoDB" id="10021207at2"/>
<comment type="caution">
    <text evidence="2">The sequence shown here is derived from an EMBL/GenBank/DDBJ whole genome shotgun (WGS) entry which is preliminary data.</text>
</comment>
<feature type="transmembrane region" description="Helical" evidence="1">
    <location>
        <begin position="189"/>
        <end position="208"/>
    </location>
</feature>
<feature type="transmembrane region" description="Helical" evidence="1">
    <location>
        <begin position="45"/>
        <end position="63"/>
    </location>
</feature>
<keyword evidence="1" id="KW-1133">Transmembrane helix</keyword>
<name>A0A4T9T8I8_9ACTN</name>
<feature type="transmembrane region" description="Helical" evidence="1">
    <location>
        <begin position="257"/>
        <end position="275"/>
    </location>
</feature>
<keyword evidence="3" id="KW-1185">Reference proteome</keyword>
<feature type="transmembrane region" description="Helical" evidence="1">
    <location>
        <begin position="363"/>
        <end position="382"/>
    </location>
</feature>
<feature type="transmembrane region" description="Helical" evidence="1">
    <location>
        <begin position="100"/>
        <end position="119"/>
    </location>
</feature>
<dbReference type="Proteomes" id="UP000309454">
    <property type="component" value="Unassembled WGS sequence"/>
</dbReference>
<evidence type="ECO:0000256" key="1">
    <source>
        <dbReference type="SAM" id="Phobius"/>
    </source>
</evidence>
<organism evidence="2 3">
    <name type="scientific">Parvibacter caecicola</name>
    <dbReference type="NCBI Taxonomy" id="747645"/>
    <lineage>
        <taxon>Bacteria</taxon>
        <taxon>Bacillati</taxon>
        <taxon>Actinomycetota</taxon>
        <taxon>Coriobacteriia</taxon>
        <taxon>Coriobacteriales</taxon>
        <taxon>Coriobacteriaceae</taxon>
        <taxon>Parvibacter</taxon>
    </lineage>
</organism>
<feature type="transmembrane region" description="Helical" evidence="1">
    <location>
        <begin position="329"/>
        <end position="351"/>
    </location>
</feature>
<evidence type="ECO:0000313" key="3">
    <source>
        <dbReference type="Proteomes" id="UP000309454"/>
    </source>
</evidence>
<accession>A0A4T9T8I8</accession>
<keyword evidence="1" id="KW-0812">Transmembrane</keyword>
<gene>
    <name evidence="2" type="ORF">E5982_03900</name>
</gene>
<protein>
    <submittedName>
        <fullName evidence="2">Uncharacterized protein</fullName>
    </submittedName>
</protein>
<reference evidence="2 3" key="1">
    <citation type="submission" date="2019-04" db="EMBL/GenBank/DDBJ databases">
        <title>Microbes associate with the intestines of laboratory mice.</title>
        <authorList>
            <person name="Navarre W."/>
            <person name="Wong E."/>
            <person name="Huang K.C."/>
            <person name="Tropini C."/>
            <person name="Ng K."/>
            <person name="Yu B."/>
        </authorList>
    </citation>
    <scope>NUCLEOTIDE SEQUENCE [LARGE SCALE GENOMIC DNA]</scope>
    <source>
        <strain evidence="2 3">NM48_B13</strain>
    </source>
</reference>
<keyword evidence="1" id="KW-0472">Membrane</keyword>